<reference evidence="1 2" key="1">
    <citation type="submission" date="2016-06" db="EMBL/GenBank/DDBJ databases">
        <authorList>
            <person name="Kjaerup R.B."/>
            <person name="Dalgaard T.S."/>
            <person name="Juul-Madsen H.R."/>
        </authorList>
    </citation>
    <scope>NUCLEOTIDE SEQUENCE [LARGE SCALE GENOMIC DNA]</scope>
    <source>
        <strain evidence="1 2">DSM 45626</strain>
    </source>
</reference>
<dbReference type="InterPro" id="IPR023214">
    <property type="entry name" value="HAD_sf"/>
</dbReference>
<dbReference type="PANTHER" id="PTHR43434:SF1">
    <property type="entry name" value="PHOSPHOGLYCOLATE PHOSPHATASE"/>
    <property type="match status" value="1"/>
</dbReference>
<protein>
    <submittedName>
        <fullName evidence="1">Phosphoglycolate phosphatase, HAD superfamily</fullName>
    </submittedName>
</protein>
<dbReference type="SUPFAM" id="SSF56784">
    <property type="entry name" value="HAD-like"/>
    <property type="match status" value="1"/>
</dbReference>
<proteinExistence type="predicted"/>
<dbReference type="Pfam" id="PF00702">
    <property type="entry name" value="Hydrolase"/>
    <property type="match status" value="1"/>
</dbReference>
<name>A0A1C4XD77_9ACTN</name>
<dbReference type="SFLD" id="SFLDS00003">
    <property type="entry name" value="Haloacid_Dehalogenase"/>
    <property type="match status" value="1"/>
</dbReference>
<dbReference type="SFLD" id="SFLDG01129">
    <property type="entry name" value="C1.5:_HAD__Beta-PGM__Phosphata"/>
    <property type="match status" value="1"/>
</dbReference>
<sequence>MVNSFVEHIVWDWNGTIFGDSRALIDATIQAFAMCGMPPITVADYQREHTQPIPVFYNRLAGRVLSDEEQAQLDECFQAAYQRYRDNIMLTHDSIDAMSLWRTANRSQSLLSMHPHDRLVPLIERTGISEFFTRVDGTIGVLTRKAPHLAEHLDRQGIRADRAVVIGDSVDDARAAQACGAHCLLYHPGEDALHAREHFQELGVPIVETLIDAVGQLLDPSVGTLNRRLARADEPTVVGVVPAFEESV</sequence>
<evidence type="ECO:0000313" key="2">
    <source>
        <dbReference type="Proteomes" id="UP000199375"/>
    </source>
</evidence>
<dbReference type="GO" id="GO:0008967">
    <property type="term" value="F:phosphoglycolate phosphatase activity"/>
    <property type="evidence" value="ECO:0007669"/>
    <property type="project" value="TreeGrafter"/>
</dbReference>
<dbReference type="AlphaFoldDB" id="A0A1C4XD77"/>
<dbReference type="Gene3D" id="3.40.50.1000">
    <property type="entry name" value="HAD superfamily/HAD-like"/>
    <property type="match status" value="1"/>
</dbReference>
<dbReference type="Gene3D" id="1.10.150.240">
    <property type="entry name" value="Putative phosphatase, domain 2"/>
    <property type="match status" value="1"/>
</dbReference>
<dbReference type="EMBL" id="FMCW01000024">
    <property type="protein sequence ID" value="SCF06470.1"/>
    <property type="molecule type" value="Genomic_DNA"/>
</dbReference>
<gene>
    <name evidence="1" type="ORF">GA0070558_12449</name>
</gene>
<dbReference type="PANTHER" id="PTHR43434">
    <property type="entry name" value="PHOSPHOGLYCOLATE PHOSPHATASE"/>
    <property type="match status" value="1"/>
</dbReference>
<dbReference type="GO" id="GO:0005829">
    <property type="term" value="C:cytosol"/>
    <property type="evidence" value="ECO:0007669"/>
    <property type="project" value="TreeGrafter"/>
</dbReference>
<dbReference type="InterPro" id="IPR036412">
    <property type="entry name" value="HAD-like_sf"/>
</dbReference>
<accession>A0A1C4XD77</accession>
<organism evidence="1 2">
    <name type="scientific">Micromonospora haikouensis</name>
    <dbReference type="NCBI Taxonomy" id="686309"/>
    <lineage>
        <taxon>Bacteria</taxon>
        <taxon>Bacillati</taxon>
        <taxon>Actinomycetota</taxon>
        <taxon>Actinomycetes</taxon>
        <taxon>Micromonosporales</taxon>
        <taxon>Micromonosporaceae</taxon>
        <taxon>Micromonospora</taxon>
    </lineage>
</organism>
<dbReference type="InterPro" id="IPR050155">
    <property type="entry name" value="HAD-like_hydrolase_sf"/>
</dbReference>
<evidence type="ECO:0000313" key="1">
    <source>
        <dbReference type="EMBL" id="SCF06470.1"/>
    </source>
</evidence>
<dbReference type="GO" id="GO:0006281">
    <property type="term" value="P:DNA repair"/>
    <property type="evidence" value="ECO:0007669"/>
    <property type="project" value="TreeGrafter"/>
</dbReference>
<dbReference type="InterPro" id="IPR023198">
    <property type="entry name" value="PGP-like_dom2"/>
</dbReference>
<dbReference type="Proteomes" id="UP000199375">
    <property type="component" value="Unassembled WGS sequence"/>
</dbReference>